<gene>
    <name evidence="3" type="primary">LOC130469390</name>
</gene>
<feature type="signal peptide" evidence="1">
    <location>
        <begin position="1"/>
        <end position="29"/>
    </location>
</feature>
<evidence type="ECO:0008006" key="4">
    <source>
        <dbReference type="Google" id="ProtNLM"/>
    </source>
</evidence>
<evidence type="ECO:0000313" key="3">
    <source>
        <dbReference type="RefSeq" id="XP_056694649.1"/>
    </source>
</evidence>
<organism evidence="2 3">
    <name type="scientific">Spinacia oleracea</name>
    <name type="common">Spinach</name>
    <dbReference type="NCBI Taxonomy" id="3562"/>
    <lineage>
        <taxon>Eukaryota</taxon>
        <taxon>Viridiplantae</taxon>
        <taxon>Streptophyta</taxon>
        <taxon>Embryophyta</taxon>
        <taxon>Tracheophyta</taxon>
        <taxon>Spermatophyta</taxon>
        <taxon>Magnoliopsida</taxon>
        <taxon>eudicotyledons</taxon>
        <taxon>Gunneridae</taxon>
        <taxon>Pentapetalae</taxon>
        <taxon>Caryophyllales</taxon>
        <taxon>Chenopodiaceae</taxon>
        <taxon>Chenopodioideae</taxon>
        <taxon>Anserineae</taxon>
        <taxon>Spinacia</taxon>
    </lineage>
</organism>
<accession>A0ABM3RGB3</accession>
<keyword evidence="1" id="KW-0732">Signal</keyword>
<sequence>MAPSNRNGASLFTIFSVFVVLSLLVIANCDVDNGEKYKGLEIREQTKEILNGVEMMKFGRKLAKPTCVERACGFVNPNVNCFCCNPYSCYDTKEECDKVCH</sequence>
<evidence type="ECO:0000313" key="2">
    <source>
        <dbReference type="Proteomes" id="UP000813463"/>
    </source>
</evidence>
<reference evidence="3" key="2">
    <citation type="submission" date="2025-08" db="UniProtKB">
        <authorList>
            <consortium name="RefSeq"/>
        </authorList>
    </citation>
    <scope>IDENTIFICATION</scope>
    <source>
        <tissue evidence="3">Leaf</tissue>
    </source>
</reference>
<feature type="chain" id="PRO_5047278164" description="Embryo surrounding factor 1 brassicaceae domain-containing protein" evidence="1">
    <location>
        <begin position="30"/>
        <end position="101"/>
    </location>
</feature>
<evidence type="ECO:0000256" key="1">
    <source>
        <dbReference type="SAM" id="SignalP"/>
    </source>
</evidence>
<dbReference type="GeneID" id="130469390"/>
<reference evidence="2" key="1">
    <citation type="journal article" date="2021" name="Nat. Commun.">
        <title>Genomic analyses provide insights into spinach domestication and the genetic basis of agronomic traits.</title>
        <authorList>
            <person name="Cai X."/>
            <person name="Sun X."/>
            <person name="Xu C."/>
            <person name="Sun H."/>
            <person name="Wang X."/>
            <person name="Ge C."/>
            <person name="Zhang Z."/>
            <person name="Wang Q."/>
            <person name="Fei Z."/>
            <person name="Jiao C."/>
            <person name="Wang Q."/>
        </authorList>
    </citation>
    <scope>NUCLEOTIDE SEQUENCE [LARGE SCALE GENOMIC DNA]</scope>
    <source>
        <strain evidence="2">cv. Varoflay</strain>
    </source>
</reference>
<protein>
    <recommendedName>
        <fullName evidence="4">Embryo surrounding factor 1 brassicaceae domain-containing protein</fullName>
    </recommendedName>
</protein>
<keyword evidence="2" id="KW-1185">Reference proteome</keyword>
<proteinExistence type="predicted"/>
<dbReference type="RefSeq" id="XP_056694649.1">
    <property type="nucleotide sequence ID" value="XM_056838671.1"/>
</dbReference>
<dbReference type="Proteomes" id="UP000813463">
    <property type="component" value="Chromosome 3"/>
</dbReference>
<name>A0ABM3RGB3_SPIOL</name>